<dbReference type="GO" id="GO:0031625">
    <property type="term" value="F:ubiquitin protein ligase binding"/>
    <property type="evidence" value="ECO:0007669"/>
    <property type="project" value="InterPro"/>
</dbReference>
<dbReference type="Pfam" id="PF00888">
    <property type="entry name" value="Cullin"/>
    <property type="match status" value="1"/>
</dbReference>
<comment type="caution">
    <text evidence="10">The sequence shown here is derived from an EMBL/GenBank/DDBJ whole genome shotgun (WGS) entry which is preliminary data.</text>
</comment>
<dbReference type="InterPro" id="IPR045093">
    <property type="entry name" value="Cullin"/>
</dbReference>
<dbReference type="InterPro" id="IPR059120">
    <property type="entry name" value="Cullin-like_AB"/>
</dbReference>
<keyword evidence="10" id="KW-0436">Ligase</keyword>
<evidence type="ECO:0000256" key="8">
    <source>
        <dbReference type="RuleBase" id="RU003829"/>
    </source>
</evidence>
<dbReference type="InterPro" id="IPR001373">
    <property type="entry name" value="Cullin_N"/>
</dbReference>
<evidence type="ECO:0000256" key="7">
    <source>
        <dbReference type="PROSITE-ProRule" id="PRU00330"/>
    </source>
</evidence>
<dbReference type="SUPFAM" id="SSF46785">
    <property type="entry name" value="Winged helix' DNA-binding domain"/>
    <property type="match status" value="1"/>
</dbReference>
<accession>A0A9W8IJ82</accession>
<dbReference type="FunFam" id="1.10.10.10:FF:000014">
    <property type="entry name" value="Cullin 1"/>
    <property type="match status" value="1"/>
</dbReference>
<evidence type="ECO:0000256" key="3">
    <source>
        <dbReference type="ARBA" id="ARBA00022499"/>
    </source>
</evidence>
<keyword evidence="3" id="KW-1017">Isopeptide bond</keyword>
<comment type="similarity">
    <text evidence="2 7 8">Belongs to the cullin family.</text>
</comment>
<keyword evidence="4" id="KW-0833">Ubl conjugation pathway</keyword>
<dbReference type="AlphaFoldDB" id="A0A9W8IJ82"/>
<name>A0A9W8IJ82_9FUNG</name>
<dbReference type="SMART" id="SM00182">
    <property type="entry name" value="CULLIN"/>
    <property type="match status" value="1"/>
</dbReference>
<keyword evidence="11" id="KW-1185">Reference proteome</keyword>
<evidence type="ECO:0000256" key="6">
    <source>
        <dbReference type="ARBA" id="ARBA00040451"/>
    </source>
</evidence>
<dbReference type="InterPro" id="IPR016159">
    <property type="entry name" value="Cullin_repeat-like_dom_sf"/>
</dbReference>
<dbReference type="SUPFAM" id="SSF75632">
    <property type="entry name" value="Cullin homology domain"/>
    <property type="match status" value="1"/>
</dbReference>
<dbReference type="GO" id="GO:0016874">
    <property type="term" value="F:ligase activity"/>
    <property type="evidence" value="ECO:0007669"/>
    <property type="project" value="UniProtKB-KW"/>
</dbReference>
<dbReference type="PROSITE" id="PS50069">
    <property type="entry name" value="CULLIN_2"/>
    <property type="match status" value="1"/>
</dbReference>
<dbReference type="InterPro" id="IPR036390">
    <property type="entry name" value="WH_DNA-bd_sf"/>
</dbReference>
<sequence>MVHGSMYGRQLYTRLNDHVSQHMIQVAERSREFVGDDLLSFYNQEWIKYGDAAKTIHHIFDYLNRHWIQREQDEGNNVCDINTLMFRIWRNNFFMDVRNSLLESVFSLMKRIRDGQVADLNLVKSVVDSFVSLGNDDMATGSKKMEVYDSYFLKPFIEGSRQYYQAESERVLKEGSIRNYMIWVFNRLKEEDDRAEMYLHESSLREFGDALNKVLIGKQRSNLISEFKPMLVAQEKEDLGRLYELLKRLGETSGLEPLREVFRDFVKEAGLEAVKKVCGDKEAAESVANRSRLFVQALLNVHDLYTGILHDSFKDDPGLSKALDHACKSFINTNDMCTSPEMDAARLLANYCDTLLRKGNANARVAGDAGASTEDNLEKQLAQVICVYRYLNNLDVFQLTYVRFLARRLVNEQSVSSHGEETMISLLKEVSGVDFTYRLSRMFSDITVSKDMSEKFKESMREAGASSYEFDVKVLNMGSWPLKAPETNLKLPAELDGTIDRFIEFYDKQHSGRRFNWLWQYSKADIKMFFPKTSGPAAKAGYTFTVTTYQLAILSLFNADSGPGTGYDSDDGPTLTFDQIATATELDRSIVLSELELFCKARLLNSSESNQATEAAKYTLNSGYKSKRLRTNFAAAKKPDQKKDDKEMQKSVELDRSANIQAAIVRIMKARKQLTHRELIQATIDNIKLFRPQISDIKQSIDKLIDTGYLERDEDNRDLYKYLA</sequence>
<dbReference type="EMBL" id="JANBUW010000007">
    <property type="protein sequence ID" value="KAJ2851976.1"/>
    <property type="molecule type" value="Genomic_DNA"/>
</dbReference>
<dbReference type="InterPro" id="IPR016158">
    <property type="entry name" value="Cullin_homology"/>
</dbReference>
<dbReference type="OrthoDB" id="27073at2759"/>
<dbReference type="PANTHER" id="PTHR11932">
    <property type="entry name" value="CULLIN"/>
    <property type="match status" value="1"/>
</dbReference>
<evidence type="ECO:0000256" key="4">
    <source>
        <dbReference type="ARBA" id="ARBA00022786"/>
    </source>
</evidence>
<keyword evidence="5" id="KW-0832">Ubl conjugation</keyword>
<evidence type="ECO:0000256" key="2">
    <source>
        <dbReference type="ARBA" id="ARBA00006019"/>
    </source>
</evidence>
<dbReference type="SUPFAM" id="SSF74788">
    <property type="entry name" value="Cullin repeat-like"/>
    <property type="match status" value="1"/>
</dbReference>
<comment type="pathway">
    <text evidence="1">Protein modification; protein ubiquitination.</text>
</comment>
<evidence type="ECO:0000313" key="10">
    <source>
        <dbReference type="EMBL" id="KAJ2851976.1"/>
    </source>
</evidence>
<dbReference type="Pfam" id="PF26557">
    <property type="entry name" value="Cullin_AB"/>
    <property type="match status" value="1"/>
</dbReference>
<protein>
    <recommendedName>
        <fullName evidence="6">Cullin-5</fullName>
    </recommendedName>
</protein>
<reference evidence="10" key="1">
    <citation type="submission" date="2022-07" db="EMBL/GenBank/DDBJ databases">
        <title>Phylogenomic reconstructions and comparative analyses of Kickxellomycotina fungi.</title>
        <authorList>
            <person name="Reynolds N.K."/>
            <person name="Stajich J.E."/>
            <person name="Barry K."/>
            <person name="Grigoriev I.V."/>
            <person name="Crous P."/>
            <person name="Smith M.E."/>
        </authorList>
    </citation>
    <scope>NUCLEOTIDE SEQUENCE</scope>
    <source>
        <strain evidence="10">NRRL 1566</strain>
    </source>
</reference>
<dbReference type="Gene3D" id="1.20.1310.10">
    <property type="entry name" value="Cullin Repeats"/>
    <property type="match status" value="4"/>
</dbReference>
<dbReference type="GO" id="GO:0006511">
    <property type="term" value="P:ubiquitin-dependent protein catabolic process"/>
    <property type="evidence" value="ECO:0007669"/>
    <property type="project" value="InterPro"/>
</dbReference>
<organism evidence="10 11">
    <name type="scientific">Coemansia brasiliensis</name>
    <dbReference type="NCBI Taxonomy" id="2650707"/>
    <lineage>
        <taxon>Eukaryota</taxon>
        <taxon>Fungi</taxon>
        <taxon>Fungi incertae sedis</taxon>
        <taxon>Zoopagomycota</taxon>
        <taxon>Kickxellomycotina</taxon>
        <taxon>Kickxellomycetes</taxon>
        <taxon>Kickxellales</taxon>
        <taxon>Kickxellaceae</taxon>
        <taxon>Coemansia</taxon>
    </lineage>
</organism>
<proteinExistence type="inferred from homology"/>
<dbReference type="FunFam" id="1.20.1310.10:FF:000014">
    <property type="entry name" value="Cullin 5"/>
    <property type="match status" value="1"/>
</dbReference>
<dbReference type="Gene3D" id="1.10.10.10">
    <property type="entry name" value="Winged helix-like DNA-binding domain superfamily/Winged helix DNA-binding domain"/>
    <property type="match status" value="1"/>
</dbReference>
<evidence type="ECO:0000313" key="11">
    <source>
        <dbReference type="Proteomes" id="UP001139887"/>
    </source>
</evidence>
<evidence type="ECO:0000256" key="5">
    <source>
        <dbReference type="ARBA" id="ARBA00022843"/>
    </source>
</evidence>
<dbReference type="InterPro" id="IPR036317">
    <property type="entry name" value="Cullin_homology_sf"/>
</dbReference>
<evidence type="ECO:0000259" key="9">
    <source>
        <dbReference type="PROSITE" id="PS50069"/>
    </source>
</evidence>
<feature type="domain" description="Cullin family profile" evidence="9">
    <location>
        <begin position="343"/>
        <end position="599"/>
    </location>
</feature>
<dbReference type="Pfam" id="PF10557">
    <property type="entry name" value="Cullin_Nedd8"/>
    <property type="match status" value="1"/>
</dbReference>
<dbReference type="Proteomes" id="UP001139887">
    <property type="component" value="Unassembled WGS sequence"/>
</dbReference>
<dbReference type="InterPro" id="IPR036388">
    <property type="entry name" value="WH-like_DNA-bd_sf"/>
</dbReference>
<dbReference type="Gene3D" id="3.30.230.130">
    <property type="entry name" value="Cullin, Chain C, Domain 2"/>
    <property type="match status" value="1"/>
</dbReference>
<dbReference type="SMART" id="SM00884">
    <property type="entry name" value="Cullin_Nedd8"/>
    <property type="match status" value="1"/>
</dbReference>
<evidence type="ECO:0000256" key="1">
    <source>
        <dbReference type="ARBA" id="ARBA00004906"/>
    </source>
</evidence>
<dbReference type="InterPro" id="IPR019559">
    <property type="entry name" value="Cullin_neddylation_domain"/>
</dbReference>
<gene>
    <name evidence="10" type="primary">CDC53_1</name>
    <name evidence="10" type="ORF">IWW36_000749</name>
</gene>